<dbReference type="PANTHER" id="PTHR48106:SF13">
    <property type="entry name" value="QUINONE OXIDOREDUCTASE-RELATED"/>
    <property type="match status" value="1"/>
</dbReference>
<dbReference type="GO" id="GO:0005829">
    <property type="term" value="C:cytosol"/>
    <property type="evidence" value="ECO:0007669"/>
    <property type="project" value="TreeGrafter"/>
</dbReference>
<dbReference type="EMBL" id="PDNV01000008">
    <property type="protein sequence ID" value="PLC53332.1"/>
    <property type="molecule type" value="Genomic_DNA"/>
</dbReference>
<comment type="caution">
    <text evidence="4">The sequence shown here is derived from an EMBL/GenBank/DDBJ whole genome shotgun (WGS) entry which is preliminary data.</text>
</comment>
<evidence type="ECO:0000256" key="2">
    <source>
        <dbReference type="ARBA" id="ARBA00023002"/>
    </source>
</evidence>
<protein>
    <submittedName>
        <fullName evidence="4">Quinone oxidoreductase</fullName>
    </submittedName>
</protein>
<dbReference type="RefSeq" id="WP_102070603.1">
    <property type="nucleotide sequence ID" value="NZ_PDNV01000008.1"/>
</dbReference>
<dbReference type="InterPro" id="IPR013149">
    <property type="entry name" value="ADH-like_C"/>
</dbReference>
<keyword evidence="2" id="KW-0560">Oxidoreductase</keyword>
<gene>
    <name evidence="4" type="ORF">CR155_13725</name>
</gene>
<keyword evidence="5" id="KW-1185">Reference proteome</keyword>
<dbReference type="GO" id="GO:0003960">
    <property type="term" value="F:quinone reductase (NADPH) activity"/>
    <property type="evidence" value="ECO:0007669"/>
    <property type="project" value="InterPro"/>
</dbReference>
<sequence length="327" mass="35156">MPSAIVLHEAGPAGNLIFEPVIVARPQPGEIRIRHTAVGVNFHDIYVRSGLYHTLALPGIPGIEGVGIITEVGRGVEHLNIGDRVAYIHRGYGAYSEERVLPAAEAILIPEGIDDAVVAATLLKGLTAWVLLHEVYAVQAGDWVLVHAATGGVGTLLSQWASHLGARVIGTVGSDHKMELARGQGCEYVIQYRREDFVARVHEITRGEGVHVAYDAVGKDTFMGSLACLGPCGHLANFGQASGPVPPFDVAALFPKSNSLSRPSVFLHLRTTQKLHTAVAALFNMLGDRILRPEHITTFDLAHAAQAHRELESRSRLGSVILTVRTQ</sequence>
<dbReference type="Gene3D" id="3.40.50.720">
    <property type="entry name" value="NAD(P)-binding Rossmann-like Domain"/>
    <property type="match status" value="1"/>
</dbReference>
<dbReference type="SMART" id="SM00829">
    <property type="entry name" value="PKS_ER"/>
    <property type="match status" value="1"/>
</dbReference>
<dbReference type="Proteomes" id="UP000234328">
    <property type="component" value="Unassembled WGS sequence"/>
</dbReference>
<dbReference type="SUPFAM" id="SSF50129">
    <property type="entry name" value="GroES-like"/>
    <property type="match status" value="1"/>
</dbReference>
<organism evidence="4 5">
    <name type="scientific">Pollutimonas nitritireducens</name>
    <dbReference type="NCBI Taxonomy" id="2045209"/>
    <lineage>
        <taxon>Bacteria</taxon>
        <taxon>Pseudomonadati</taxon>
        <taxon>Pseudomonadota</taxon>
        <taxon>Betaproteobacteria</taxon>
        <taxon>Burkholderiales</taxon>
        <taxon>Alcaligenaceae</taxon>
        <taxon>Pollutimonas</taxon>
    </lineage>
</organism>
<dbReference type="InterPro" id="IPR011032">
    <property type="entry name" value="GroES-like_sf"/>
</dbReference>
<dbReference type="InterPro" id="IPR036291">
    <property type="entry name" value="NAD(P)-bd_dom_sf"/>
</dbReference>
<dbReference type="InterPro" id="IPR013154">
    <property type="entry name" value="ADH-like_N"/>
</dbReference>
<evidence type="ECO:0000256" key="1">
    <source>
        <dbReference type="ARBA" id="ARBA00022857"/>
    </source>
</evidence>
<dbReference type="Gene3D" id="3.90.180.10">
    <property type="entry name" value="Medium-chain alcohol dehydrogenases, catalytic domain"/>
    <property type="match status" value="1"/>
</dbReference>
<dbReference type="GO" id="GO:0070402">
    <property type="term" value="F:NADPH binding"/>
    <property type="evidence" value="ECO:0007669"/>
    <property type="project" value="TreeGrafter"/>
</dbReference>
<evidence type="ECO:0000259" key="3">
    <source>
        <dbReference type="SMART" id="SM00829"/>
    </source>
</evidence>
<dbReference type="AlphaFoldDB" id="A0A2N4UE88"/>
<evidence type="ECO:0000313" key="5">
    <source>
        <dbReference type="Proteomes" id="UP000234328"/>
    </source>
</evidence>
<name>A0A2N4UE88_9BURK</name>
<dbReference type="OrthoDB" id="9805883at2"/>
<dbReference type="Pfam" id="PF08240">
    <property type="entry name" value="ADH_N"/>
    <property type="match status" value="1"/>
</dbReference>
<dbReference type="SUPFAM" id="SSF51735">
    <property type="entry name" value="NAD(P)-binding Rossmann-fold domains"/>
    <property type="match status" value="1"/>
</dbReference>
<dbReference type="Pfam" id="PF00107">
    <property type="entry name" value="ADH_zinc_N"/>
    <property type="match status" value="1"/>
</dbReference>
<keyword evidence="1" id="KW-0521">NADP</keyword>
<dbReference type="PANTHER" id="PTHR48106">
    <property type="entry name" value="QUINONE OXIDOREDUCTASE PIG3-RELATED"/>
    <property type="match status" value="1"/>
</dbReference>
<dbReference type="InterPro" id="IPR047618">
    <property type="entry name" value="QOR-like"/>
</dbReference>
<dbReference type="FunFam" id="3.40.50.720:FF:000053">
    <property type="entry name" value="Quinone oxidoreductase 1"/>
    <property type="match status" value="1"/>
</dbReference>
<dbReference type="InterPro" id="IPR020843">
    <property type="entry name" value="ER"/>
</dbReference>
<dbReference type="GO" id="GO:0035925">
    <property type="term" value="F:mRNA 3'-UTR AU-rich region binding"/>
    <property type="evidence" value="ECO:0007669"/>
    <property type="project" value="TreeGrafter"/>
</dbReference>
<feature type="domain" description="Enoyl reductase (ER)" evidence="3">
    <location>
        <begin position="11"/>
        <end position="322"/>
    </location>
</feature>
<evidence type="ECO:0000313" key="4">
    <source>
        <dbReference type="EMBL" id="PLC53332.1"/>
    </source>
</evidence>
<reference evidence="4 5" key="1">
    <citation type="submission" date="2017-10" db="EMBL/GenBank/DDBJ databases">
        <title>Two draft genome sequences of Pusillimonas sp. strains isolated from a nitrate- and radionuclide-contaminated groundwater in Russia.</title>
        <authorList>
            <person name="Grouzdev D.S."/>
            <person name="Tourova T.P."/>
            <person name="Goeva M.A."/>
            <person name="Babich T.L."/>
            <person name="Sokolova D.S."/>
            <person name="Abdullin R."/>
            <person name="Poltaraus A.B."/>
            <person name="Toshchakov S.V."/>
            <person name="Nazina T.N."/>
        </authorList>
    </citation>
    <scope>NUCLEOTIDE SEQUENCE [LARGE SCALE GENOMIC DNA]</scope>
    <source>
        <strain evidence="4 5">JR1/69-2-13</strain>
    </source>
</reference>
<accession>A0A2N4UE88</accession>
<dbReference type="CDD" id="cd05286">
    <property type="entry name" value="QOR2"/>
    <property type="match status" value="1"/>
</dbReference>
<proteinExistence type="predicted"/>